<evidence type="ECO:0000256" key="1">
    <source>
        <dbReference type="SAM" id="Phobius"/>
    </source>
</evidence>
<dbReference type="Proteomes" id="UP000323142">
    <property type="component" value="Unassembled WGS sequence"/>
</dbReference>
<comment type="caution">
    <text evidence="3">The sequence shown here is derived from an EMBL/GenBank/DDBJ whole genome shotgun (WGS) entry which is preliminary data.</text>
</comment>
<name>A0A5B2VVJ3_9HYPH</name>
<feature type="domain" description="RNA polymerase sigma factor 70 region 1.1" evidence="2">
    <location>
        <begin position="6"/>
        <end position="55"/>
    </location>
</feature>
<dbReference type="InterPro" id="IPR007127">
    <property type="entry name" value="RNA_pol_sigma_70_r1_1"/>
</dbReference>
<accession>A0A5B2VVJ3</accession>
<gene>
    <name evidence="3" type="ORF">F0L46_02750</name>
</gene>
<evidence type="ECO:0000313" key="3">
    <source>
        <dbReference type="EMBL" id="KAA2242226.1"/>
    </source>
</evidence>
<dbReference type="OrthoDB" id="8020532at2"/>
<dbReference type="Pfam" id="PF03979">
    <property type="entry name" value="Sigma70_r1_1"/>
    <property type="match status" value="1"/>
</dbReference>
<dbReference type="Gene3D" id="1.10.220.120">
    <property type="entry name" value="Sigma-70 factor, region 1.1"/>
    <property type="match status" value="1"/>
</dbReference>
<reference evidence="3 4" key="1">
    <citation type="submission" date="2019-09" db="EMBL/GenBank/DDBJ databases">
        <title>Salinarimonas rosea gen. nov., sp. nov., a new member of the a-2 subgroup of the Proteobacteria.</title>
        <authorList>
            <person name="Liu J."/>
        </authorList>
    </citation>
    <scope>NUCLEOTIDE SEQUENCE [LARGE SCALE GENOMIC DNA]</scope>
    <source>
        <strain evidence="3 4">BN140002</strain>
    </source>
</reference>
<keyword evidence="4" id="KW-1185">Reference proteome</keyword>
<sequence length="144" mass="14522">MVGFDKAALERLMALGRRRGHLTTGDLEAELPVNAMDPDEIALVIVHLEEAGIPVEVDAALLTGGARPAALRPDEPSIILPAREIAVPPAGPASDTAAAAPVRAPAGAVDEGRAGGGHTHWVVAMGGLLAVAVLIAILVVANSA</sequence>
<organism evidence="3 4">
    <name type="scientific">Salinarimonas soli</name>
    <dbReference type="NCBI Taxonomy" id="1638099"/>
    <lineage>
        <taxon>Bacteria</taxon>
        <taxon>Pseudomonadati</taxon>
        <taxon>Pseudomonadota</taxon>
        <taxon>Alphaproteobacteria</taxon>
        <taxon>Hyphomicrobiales</taxon>
        <taxon>Salinarimonadaceae</taxon>
        <taxon>Salinarimonas</taxon>
    </lineage>
</organism>
<evidence type="ECO:0000313" key="4">
    <source>
        <dbReference type="Proteomes" id="UP000323142"/>
    </source>
</evidence>
<dbReference type="AlphaFoldDB" id="A0A5B2VVJ3"/>
<evidence type="ECO:0000259" key="2">
    <source>
        <dbReference type="Pfam" id="PF03979"/>
    </source>
</evidence>
<dbReference type="RefSeq" id="WP_149815497.1">
    <property type="nucleotide sequence ID" value="NZ_VUOA01000006.1"/>
</dbReference>
<dbReference type="EMBL" id="VUOA01000006">
    <property type="protein sequence ID" value="KAA2242226.1"/>
    <property type="molecule type" value="Genomic_DNA"/>
</dbReference>
<keyword evidence="1" id="KW-0812">Transmembrane</keyword>
<dbReference type="GO" id="GO:0016987">
    <property type="term" value="F:sigma factor activity"/>
    <property type="evidence" value="ECO:0007669"/>
    <property type="project" value="InterPro"/>
</dbReference>
<protein>
    <recommendedName>
        <fullName evidence="2">RNA polymerase sigma factor 70 region 1.1 domain-containing protein</fullName>
    </recommendedName>
</protein>
<dbReference type="GO" id="GO:0003677">
    <property type="term" value="F:DNA binding"/>
    <property type="evidence" value="ECO:0007669"/>
    <property type="project" value="InterPro"/>
</dbReference>
<dbReference type="InterPro" id="IPR042189">
    <property type="entry name" value="RNA_pol_sigma_70_r1_1_sf"/>
</dbReference>
<proteinExistence type="predicted"/>
<feature type="transmembrane region" description="Helical" evidence="1">
    <location>
        <begin position="121"/>
        <end position="141"/>
    </location>
</feature>
<keyword evidence="1" id="KW-0472">Membrane</keyword>
<keyword evidence="1" id="KW-1133">Transmembrane helix</keyword>
<reference evidence="3 4" key="2">
    <citation type="submission" date="2019-09" db="EMBL/GenBank/DDBJ databases">
        <authorList>
            <person name="Jin C."/>
        </authorList>
    </citation>
    <scope>NUCLEOTIDE SEQUENCE [LARGE SCALE GENOMIC DNA]</scope>
    <source>
        <strain evidence="3 4">BN140002</strain>
    </source>
</reference>